<accession>A0A812BB57</accession>
<comment type="subcellular location">
    <subcellularLocation>
        <location evidence="3">Peroxisome membrane</location>
    </subcellularLocation>
</comment>
<dbReference type="GO" id="GO:0005778">
    <property type="term" value="C:peroxisomal membrane"/>
    <property type="evidence" value="ECO:0007669"/>
    <property type="project" value="UniProtKB-SubCell"/>
</dbReference>
<evidence type="ECO:0000313" key="5">
    <source>
        <dbReference type="Proteomes" id="UP000597762"/>
    </source>
</evidence>
<name>A0A812BB57_ACAPH</name>
<dbReference type="PANTHER" id="PTHR20990">
    <property type="entry name" value="PEROXISOMAL BIOGENESIS FACTOR 11"/>
    <property type="match status" value="1"/>
</dbReference>
<dbReference type="PANTHER" id="PTHR20990:SF1">
    <property type="entry name" value="PEROXISOMAL MEMBRANE PROTEIN 11C"/>
    <property type="match status" value="1"/>
</dbReference>
<dbReference type="OrthoDB" id="10005898at2759"/>
<keyword evidence="5" id="KW-1185">Reference proteome</keyword>
<dbReference type="InterPro" id="IPR008733">
    <property type="entry name" value="PEX11"/>
</dbReference>
<evidence type="ECO:0000256" key="3">
    <source>
        <dbReference type="ARBA" id="ARBA00046271"/>
    </source>
</evidence>
<dbReference type="InterPro" id="IPR026510">
    <property type="entry name" value="PEX11C_met"/>
</dbReference>
<evidence type="ECO:0000313" key="4">
    <source>
        <dbReference type="EMBL" id="CAE1178050.1"/>
    </source>
</evidence>
<evidence type="ECO:0000256" key="2">
    <source>
        <dbReference type="ARBA" id="ARBA00023140"/>
    </source>
</evidence>
<comment type="caution">
    <text evidence="4">The sequence shown here is derived from an EMBL/GenBank/DDBJ whole genome shotgun (WGS) entry which is preliminary data.</text>
</comment>
<dbReference type="EMBL" id="CAHIKZ030000518">
    <property type="protein sequence ID" value="CAE1178050.1"/>
    <property type="molecule type" value="Genomic_DNA"/>
</dbReference>
<evidence type="ECO:0000256" key="1">
    <source>
        <dbReference type="ARBA" id="ARBA00023136"/>
    </source>
</evidence>
<protein>
    <submittedName>
        <fullName evidence="4">PEX11C</fullName>
    </submittedName>
</protein>
<dbReference type="GO" id="GO:0016559">
    <property type="term" value="P:peroxisome fission"/>
    <property type="evidence" value="ECO:0007669"/>
    <property type="project" value="InterPro"/>
</dbReference>
<dbReference type="Proteomes" id="UP000597762">
    <property type="component" value="Unassembled WGS sequence"/>
</dbReference>
<sequence length="236" mass="27015">MEDIVNLLETYRGRDKVIRLCCYGAMLLAGKDGKNSRLLRVSAALSDCRVVLRLFDDIPMLAYSLQYANSAAKEENWVLQKIGVANNIAAHLYYILEKVAWLADTRVLSVHSSPWWTRATYIWLFSLIAEILQVLMKLKKLHETRTLFLQQPNNQSGLPETQIKLQRLSQENTFHLLTVLQNFTDLICAVHWLPPGRLWSGKLSHVTVGLLGSISSMIRLYHVYLQNSKKSMKTSK</sequence>
<dbReference type="AlphaFoldDB" id="A0A812BB57"/>
<keyword evidence="2" id="KW-0576">Peroxisome</keyword>
<proteinExistence type="predicted"/>
<keyword evidence="1" id="KW-0472">Membrane</keyword>
<organism evidence="4 5">
    <name type="scientific">Acanthosepion pharaonis</name>
    <name type="common">Pharaoh cuttlefish</name>
    <name type="synonym">Sepia pharaonis</name>
    <dbReference type="NCBI Taxonomy" id="158019"/>
    <lineage>
        <taxon>Eukaryota</taxon>
        <taxon>Metazoa</taxon>
        <taxon>Spiralia</taxon>
        <taxon>Lophotrochozoa</taxon>
        <taxon>Mollusca</taxon>
        <taxon>Cephalopoda</taxon>
        <taxon>Coleoidea</taxon>
        <taxon>Decapodiformes</taxon>
        <taxon>Sepiida</taxon>
        <taxon>Sepiina</taxon>
        <taxon>Sepiidae</taxon>
        <taxon>Acanthosepion</taxon>
    </lineage>
</organism>
<gene>
    <name evidence="4" type="ORF">SPHA_14992</name>
</gene>
<reference evidence="4" key="1">
    <citation type="submission" date="2021-01" db="EMBL/GenBank/DDBJ databases">
        <authorList>
            <person name="Li R."/>
            <person name="Bekaert M."/>
        </authorList>
    </citation>
    <scope>NUCLEOTIDE SEQUENCE</scope>
    <source>
        <strain evidence="4">Farmed</strain>
    </source>
</reference>
<dbReference type="Pfam" id="PF05648">
    <property type="entry name" value="PEX11"/>
    <property type="match status" value="1"/>
</dbReference>